<dbReference type="InterPro" id="IPR015020">
    <property type="entry name" value="Rv2525c-like_Glyco_Hydro-like"/>
</dbReference>
<dbReference type="RefSeq" id="WP_123815531.1">
    <property type="nucleotide sequence ID" value="NZ_RKQZ01000001.1"/>
</dbReference>
<comment type="caution">
    <text evidence="3">The sequence shown here is derived from an EMBL/GenBank/DDBJ whole genome shotgun (WGS) entry which is preliminary data.</text>
</comment>
<dbReference type="SUPFAM" id="SSF51445">
    <property type="entry name" value="(Trans)glycosidases"/>
    <property type="match status" value="1"/>
</dbReference>
<dbReference type="InterPro" id="IPR003646">
    <property type="entry name" value="SH3-like_bac-type"/>
</dbReference>
<keyword evidence="1" id="KW-0732">Signal</keyword>
<evidence type="ECO:0000256" key="1">
    <source>
        <dbReference type="SAM" id="SignalP"/>
    </source>
</evidence>
<dbReference type="EMBL" id="RKQZ01000001">
    <property type="protein sequence ID" value="RPF22650.1"/>
    <property type="molecule type" value="Genomic_DNA"/>
</dbReference>
<dbReference type="Pfam" id="PF08924">
    <property type="entry name" value="Rv2525c_GlyHyd-like"/>
    <property type="match status" value="1"/>
</dbReference>
<dbReference type="Proteomes" id="UP000280501">
    <property type="component" value="Unassembled WGS sequence"/>
</dbReference>
<dbReference type="Gene3D" id="3.20.20.80">
    <property type="entry name" value="Glycosidases"/>
    <property type="match status" value="1"/>
</dbReference>
<reference evidence="3 4" key="1">
    <citation type="submission" date="2018-11" db="EMBL/GenBank/DDBJ databases">
        <title>Sequencing the genomes of 1000 actinobacteria strains.</title>
        <authorList>
            <person name="Klenk H.-P."/>
        </authorList>
    </citation>
    <scope>NUCLEOTIDE SEQUENCE [LARGE SCALE GENOMIC DNA]</scope>
    <source>
        <strain evidence="3 4">DSM 15700</strain>
    </source>
</reference>
<dbReference type="AlphaFoldDB" id="A0A3N4YVK9"/>
<name>A0A3N4YVK9_9MICO</name>
<keyword evidence="4" id="KW-1185">Reference proteome</keyword>
<evidence type="ECO:0000259" key="2">
    <source>
        <dbReference type="SMART" id="SM00287"/>
    </source>
</evidence>
<feature type="chain" id="PRO_5018117287" evidence="1">
    <location>
        <begin position="32"/>
        <end position="361"/>
    </location>
</feature>
<feature type="domain" description="SH3b" evidence="2">
    <location>
        <begin position="281"/>
        <end position="349"/>
    </location>
</feature>
<dbReference type="OrthoDB" id="5171321at2"/>
<evidence type="ECO:0000313" key="4">
    <source>
        <dbReference type="Proteomes" id="UP000280501"/>
    </source>
</evidence>
<dbReference type="InterPro" id="IPR017853">
    <property type="entry name" value="GH"/>
</dbReference>
<sequence length="361" mass="38886">MAAKHEITRRLAVFGSSLAILLAGLALPAAAEPETPVVYPAGSTVARADRLGFDTCTAPSLAALRAWLGTSPYSAVNIYFGGNNRGCTQPNLTKGWVRDANAAGWNLLPTYVGHQPYCMFGTKPNRYTASNATSRGTSDATDAVVQAKALGLLPGSALYADVEHYDRTDPTCRTAVRRYVSAWTKKLHAAGYLAGVYVHQDSGLRDLSDSYDSTTYARPDAVWMARWDGDPSLTSWPTAPNSQWSVFQRAKQYRGDHDETWGGVTINIDSDAIKAPVAAVARTYTVTSSTSLKARTGPSTSTSVVRTYAPGASLPVVCQGTGQKIGTTTVWNKLRGGRWVSDYYVSNRSNTTWSAPVPRCR</sequence>
<evidence type="ECO:0000313" key="3">
    <source>
        <dbReference type="EMBL" id="RPF22650.1"/>
    </source>
</evidence>
<dbReference type="SMART" id="SM00287">
    <property type="entry name" value="SH3b"/>
    <property type="match status" value="1"/>
</dbReference>
<accession>A0A3N4YVK9</accession>
<protein>
    <submittedName>
        <fullName evidence="3">Uncharacterized protein DUF1906</fullName>
    </submittedName>
</protein>
<organism evidence="3 4">
    <name type="scientific">Myceligenerans xiligouense</name>
    <dbReference type="NCBI Taxonomy" id="253184"/>
    <lineage>
        <taxon>Bacteria</taxon>
        <taxon>Bacillati</taxon>
        <taxon>Actinomycetota</taxon>
        <taxon>Actinomycetes</taxon>
        <taxon>Micrococcales</taxon>
        <taxon>Promicromonosporaceae</taxon>
        <taxon>Myceligenerans</taxon>
    </lineage>
</organism>
<gene>
    <name evidence="3" type="ORF">EDD34_3319</name>
</gene>
<feature type="signal peptide" evidence="1">
    <location>
        <begin position="1"/>
        <end position="31"/>
    </location>
</feature>
<proteinExistence type="predicted"/>